<dbReference type="PANTHER" id="PTHR10306:SF17">
    <property type="entry name" value="MARVEL DOMAIN-CONTAINING PROTEIN"/>
    <property type="match status" value="1"/>
</dbReference>
<sequence>MAFYFGVLKEPRGLIRLLQFIFAIFAFATACNGSSYLSIQQSSNSNAASVTWSYPYDLRGSQIVGALANDTIYLSESNSIRPSAEFFVFTGVTSMLLALGFLVIYIVLDRQFRYNDRIPIVDFVVTIIWAIFWIAGSSAWAQGVSNLRIQTSFNYVSSLLGGCTSTSVCQQNQSGTYANVTVSVIFGFLNFILWIGSVWFVYKETRFFKSRTAQQNPPQNNFSNISAPNMQQQPQSRMPGTMG</sequence>
<evidence type="ECO:0000313" key="12">
    <source>
        <dbReference type="Proteomes" id="UP000663824"/>
    </source>
</evidence>
<comment type="subcellular location">
    <subcellularLocation>
        <location evidence="1">Membrane</location>
        <topology evidence="1">Multi-pass membrane protein</topology>
    </subcellularLocation>
</comment>
<dbReference type="GO" id="GO:0008021">
    <property type="term" value="C:synaptic vesicle"/>
    <property type="evidence" value="ECO:0007669"/>
    <property type="project" value="InterPro"/>
</dbReference>
<dbReference type="PRINTS" id="PR00220">
    <property type="entry name" value="SYNAPTOPHYSN"/>
</dbReference>
<feature type="transmembrane region" description="Helical" evidence="9">
    <location>
        <begin position="86"/>
        <end position="108"/>
    </location>
</feature>
<feature type="transmembrane region" description="Helical" evidence="9">
    <location>
        <begin position="120"/>
        <end position="141"/>
    </location>
</feature>
<name>A0A816M647_9BILA</name>
<organism evidence="11 12">
    <name type="scientific">Rotaria magnacalcarata</name>
    <dbReference type="NCBI Taxonomy" id="392030"/>
    <lineage>
        <taxon>Eukaryota</taxon>
        <taxon>Metazoa</taxon>
        <taxon>Spiralia</taxon>
        <taxon>Gnathifera</taxon>
        <taxon>Rotifera</taxon>
        <taxon>Eurotatoria</taxon>
        <taxon>Bdelloidea</taxon>
        <taxon>Philodinida</taxon>
        <taxon>Philodinidae</taxon>
        <taxon>Rotaria</taxon>
    </lineage>
</organism>
<dbReference type="EMBL" id="CAJNRE010002472">
    <property type="protein sequence ID" value="CAF1980007.1"/>
    <property type="molecule type" value="Genomic_DNA"/>
</dbReference>
<feature type="region of interest" description="Disordered" evidence="8">
    <location>
        <begin position="213"/>
        <end position="243"/>
    </location>
</feature>
<feature type="transmembrane region" description="Helical" evidence="9">
    <location>
        <begin position="180"/>
        <end position="202"/>
    </location>
</feature>
<reference evidence="11" key="1">
    <citation type="submission" date="2021-02" db="EMBL/GenBank/DDBJ databases">
        <authorList>
            <person name="Nowell W R."/>
        </authorList>
    </citation>
    <scope>NUCLEOTIDE SEQUENCE</scope>
</reference>
<gene>
    <name evidence="11" type="ORF">MBJ925_LOCUS7237</name>
</gene>
<dbReference type="PROSITE" id="PS51225">
    <property type="entry name" value="MARVEL"/>
    <property type="match status" value="1"/>
</dbReference>
<evidence type="ECO:0000256" key="5">
    <source>
        <dbReference type="ARBA" id="ARBA00023136"/>
    </source>
</evidence>
<dbReference type="Proteomes" id="UP000663824">
    <property type="component" value="Unassembled WGS sequence"/>
</dbReference>
<comment type="similarity">
    <text evidence="2">Belongs to the synaptophysin/synaptobrevin family.</text>
</comment>
<dbReference type="PANTHER" id="PTHR10306">
    <property type="entry name" value="SYNAPTOPHYSIN"/>
    <property type="match status" value="1"/>
</dbReference>
<dbReference type="Pfam" id="PF01284">
    <property type="entry name" value="MARVEL"/>
    <property type="match status" value="1"/>
</dbReference>
<evidence type="ECO:0000256" key="4">
    <source>
        <dbReference type="ARBA" id="ARBA00022989"/>
    </source>
</evidence>
<evidence type="ECO:0000256" key="6">
    <source>
        <dbReference type="ARBA" id="ARBA00023180"/>
    </source>
</evidence>
<protein>
    <recommendedName>
        <fullName evidence="10">MARVEL domain-containing protein</fullName>
    </recommendedName>
</protein>
<comment type="caution">
    <text evidence="11">The sequence shown here is derived from an EMBL/GenBank/DDBJ whole genome shotgun (WGS) entry which is preliminary data.</text>
</comment>
<keyword evidence="3 7" id="KW-0812">Transmembrane</keyword>
<evidence type="ECO:0000256" key="8">
    <source>
        <dbReference type="SAM" id="MobiDB-lite"/>
    </source>
</evidence>
<dbReference type="GO" id="GO:0016020">
    <property type="term" value="C:membrane"/>
    <property type="evidence" value="ECO:0007669"/>
    <property type="project" value="UniProtKB-SubCell"/>
</dbReference>
<evidence type="ECO:0000259" key="10">
    <source>
        <dbReference type="PROSITE" id="PS51225"/>
    </source>
</evidence>
<dbReference type="InterPro" id="IPR001285">
    <property type="entry name" value="Synaptophysin/porin"/>
</dbReference>
<evidence type="ECO:0000256" key="1">
    <source>
        <dbReference type="ARBA" id="ARBA00004141"/>
    </source>
</evidence>
<feature type="domain" description="MARVEL" evidence="10">
    <location>
        <begin position="7"/>
        <end position="206"/>
    </location>
</feature>
<keyword evidence="5 7" id="KW-0472">Membrane</keyword>
<proteinExistence type="inferred from homology"/>
<evidence type="ECO:0000256" key="7">
    <source>
        <dbReference type="PROSITE-ProRule" id="PRU00581"/>
    </source>
</evidence>
<evidence type="ECO:0000256" key="2">
    <source>
        <dbReference type="ARBA" id="ARBA00006476"/>
    </source>
</evidence>
<keyword evidence="6" id="KW-0325">Glycoprotein</keyword>
<keyword evidence="4 9" id="KW-1133">Transmembrane helix</keyword>
<evidence type="ECO:0000256" key="9">
    <source>
        <dbReference type="SAM" id="Phobius"/>
    </source>
</evidence>
<dbReference type="AlphaFoldDB" id="A0A816M647"/>
<dbReference type="InterPro" id="IPR008253">
    <property type="entry name" value="Marvel"/>
</dbReference>
<evidence type="ECO:0000313" key="11">
    <source>
        <dbReference type="EMBL" id="CAF1980007.1"/>
    </source>
</evidence>
<evidence type="ECO:0000256" key="3">
    <source>
        <dbReference type="ARBA" id="ARBA00022692"/>
    </source>
</evidence>
<accession>A0A816M647</accession>